<feature type="domain" description="Transposase IS116/IS110/IS902 C-terminal" evidence="1">
    <location>
        <begin position="20"/>
        <end position="92"/>
    </location>
</feature>
<organism evidence="2 3">
    <name type="scientific">Paraburkholderia panacisoli</name>
    <dbReference type="NCBI Taxonomy" id="2603818"/>
    <lineage>
        <taxon>Bacteria</taxon>
        <taxon>Pseudomonadati</taxon>
        <taxon>Pseudomonadota</taxon>
        <taxon>Betaproteobacteria</taxon>
        <taxon>Burkholderiales</taxon>
        <taxon>Burkholderiaceae</taxon>
        <taxon>Paraburkholderia</taxon>
    </lineage>
</organism>
<keyword evidence="3" id="KW-1185">Reference proteome</keyword>
<dbReference type="Proteomes" id="UP000325273">
    <property type="component" value="Unassembled WGS sequence"/>
</dbReference>
<dbReference type="AlphaFoldDB" id="A0A5B0G7V3"/>
<protein>
    <submittedName>
        <fullName evidence="2">IS110 family transposase</fullName>
    </submittedName>
</protein>
<accession>A0A5B0G7V3</accession>
<dbReference type="GO" id="GO:0004803">
    <property type="term" value="F:transposase activity"/>
    <property type="evidence" value="ECO:0007669"/>
    <property type="project" value="InterPro"/>
</dbReference>
<evidence type="ECO:0000313" key="3">
    <source>
        <dbReference type="Proteomes" id="UP000325273"/>
    </source>
</evidence>
<dbReference type="GO" id="GO:0006313">
    <property type="term" value="P:DNA transposition"/>
    <property type="evidence" value="ECO:0007669"/>
    <property type="project" value="InterPro"/>
</dbReference>
<evidence type="ECO:0000259" key="1">
    <source>
        <dbReference type="Pfam" id="PF02371"/>
    </source>
</evidence>
<name>A0A5B0G7V3_9BURK</name>
<dbReference type="GO" id="GO:0003677">
    <property type="term" value="F:DNA binding"/>
    <property type="evidence" value="ECO:0007669"/>
    <property type="project" value="InterPro"/>
</dbReference>
<sequence>MRAAPAGAPADPPARSTTGAIGAGSAWTLVRERFGWRQFRNRRELAGCLGLTPTPYASGTSEVELGISKAGNRRCRWLMAELAWSWLSSNTARFLLVRYPNHERSTWRAADYNWSTTACKGQRARKKPGLPMQVAVSRRWGASVTGWSQRFAHAA</sequence>
<dbReference type="InterPro" id="IPR003346">
    <property type="entry name" value="Transposase_20"/>
</dbReference>
<gene>
    <name evidence="2" type="ORF">FVF58_43140</name>
</gene>
<reference evidence="2 3" key="1">
    <citation type="submission" date="2019-08" db="EMBL/GenBank/DDBJ databases">
        <title>Paraburkholderia sp. DCY113.</title>
        <authorList>
            <person name="Kang J."/>
        </authorList>
    </citation>
    <scope>NUCLEOTIDE SEQUENCE [LARGE SCALE GENOMIC DNA]</scope>
    <source>
        <strain evidence="2 3">DCY113</strain>
    </source>
</reference>
<evidence type="ECO:0000313" key="2">
    <source>
        <dbReference type="EMBL" id="KAA0998785.1"/>
    </source>
</evidence>
<comment type="caution">
    <text evidence="2">The sequence shown here is derived from an EMBL/GenBank/DDBJ whole genome shotgun (WGS) entry which is preliminary data.</text>
</comment>
<proteinExistence type="predicted"/>
<dbReference type="EMBL" id="VTUZ01000053">
    <property type="protein sequence ID" value="KAA0998785.1"/>
    <property type="molecule type" value="Genomic_DNA"/>
</dbReference>
<dbReference type="Pfam" id="PF02371">
    <property type="entry name" value="Transposase_20"/>
    <property type="match status" value="1"/>
</dbReference>